<proteinExistence type="predicted"/>
<dbReference type="EMBL" id="HG316456">
    <property type="protein sequence ID" value="CDF89008.1"/>
    <property type="molecule type" value="Genomic_DNA"/>
</dbReference>
<reference evidence="8" key="1">
    <citation type="journal article" date="2013" name="Genome Announc.">
        <title>Genome sequence of the food spoilage yeast Zygosaccharomyces bailii CLIB 213(T).</title>
        <authorList>
            <person name="Galeote V."/>
            <person name="Bigey F."/>
            <person name="Devillers H."/>
            <person name="Neuveglise C."/>
            <person name="Dequin S."/>
        </authorList>
    </citation>
    <scope>NUCLEOTIDE SEQUENCE [LARGE SCALE GENOMIC DNA]</scope>
    <source>
        <strain evidence="8">CLIB 213 / ATCC 58445 / CBS 680 / CCRC 21525 / NBRC 1098 / NCYC 1416 / NRRL Y-2227</strain>
    </source>
</reference>
<evidence type="ECO:0000256" key="3">
    <source>
        <dbReference type="ARBA" id="ARBA00022824"/>
    </source>
</evidence>
<evidence type="ECO:0000256" key="4">
    <source>
        <dbReference type="ARBA" id="ARBA00022989"/>
    </source>
</evidence>
<dbReference type="OrthoDB" id="19981at2759"/>
<dbReference type="InterPro" id="IPR021013">
    <property type="entry name" value="ATPase_Vma12"/>
</dbReference>
<dbReference type="AlphaFoldDB" id="A0A8J2X7Z2"/>
<evidence type="ECO:0000256" key="2">
    <source>
        <dbReference type="ARBA" id="ARBA00022692"/>
    </source>
</evidence>
<dbReference type="Pfam" id="PF11712">
    <property type="entry name" value="Vma12"/>
    <property type="match status" value="1"/>
</dbReference>
<keyword evidence="2 6" id="KW-0812">Transmembrane</keyword>
<evidence type="ECO:0000256" key="6">
    <source>
        <dbReference type="SAM" id="Phobius"/>
    </source>
</evidence>
<dbReference type="GO" id="GO:0070072">
    <property type="term" value="P:vacuolar proton-transporting V-type ATPase complex assembly"/>
    <property type="evidence" value="ECO:0007669"/>
    <property type="project" value="InterPro"/>
</dbReference>
<accession>A0A8J2X7Z2</accession>
<organism evidence="7 8">
    <name type="scientific">Zygosaccharomyces bailii (strain CLIB 213 / ATCC 58445 / CBS 680 / BCRC 21525 / NBRC 1098 / NCYC 1416 / NRRL Y-2227)</name>
    <dbReference type="NCBI Taxonomy" id="1333698"/>
    <lineage>
        <taxon>Eukaryota</taxon>
        <taxon>Fungi</taxon>
        <taxon>Dikarya</taxon>
        <taxon>Ascomycota</taxon>
        <taxon>Saccharomycotina</taxon>
        <taxon>Saccharomycetes</taxon>
        <taxon>Saccharomycetales</taxon>
        <taxon>Saccharomycetaceae</taxon>
        <taxon>Zygosaccharomyces</taxon>
    </lineage>
</organism>
<gene>
    <name evidence="7" type="ORF">BN860_06986g</name>
</gene>
<keyword evidence="3" id="KW-0256">Endoplasmic reticulum</keyword>
<keyword evidence="4 6" id="KW-1133">Transmembrane helix</keyword>
<evidence type="ECO:0000313" key="8">
    <source>
        <dbReference type="Proteomes" id="UP000019375"/>
    </source>
</evidence>
<dbReference type="Proteomes" id="UP000019375">
    <property type="component" value="Unassembled WGS sequence"/>
</dbReference>
<dbReference type="PANTHER" id="PTHR31394">
    <property type="entry name" value="TRANSMEMBRANE PROTEIN 199"/>
    <property type="match status" value="1"/>
</dbReference>
<keyword evidence="5 6" id="KW-0472">Membrane</keyword>
<keyword evidence="8" id="KW-1185">Reference proteome</keyword>
<evidence type="ECO:0000256" key="1">
    <source>
        <dbReference type="ARBA" id="ARBA00004477"/>
    </source>
</evidence>
<comment type="subcellular location">
    <subcellularLocation>
        <location evidence="1">Endoplasmic reticulum membrane</location>
        <topology evidence="1">Multi-pass membrane protein</topology>
    </subcellularLocation>
</comment>
<feature type="transmembrane region" description="Helical" evidence="6">
    <location>
        <begin position="165"/>
        <end position="186"/>
    </location>
</feature>
<dbReference type="PANTHER" id="PTHR31394:SF1">
    <property type="entry name" value="TRANSMEMBRANE PROTEIN 199"/>
    <property type="match status" value="1"/>
</dbReference>
<evidence type="ECO:0000313" key="7">
    <source>
        <dbReference type="EMBL" id="CDF89008.1"/>
    </source>
</evidence>
<sequence>MFEIKLNSKLKAEVEKLKRDIANESILPQLAEILDKESVSMDFLMKLYHDHWRNRLPLQQLLNPLDFKFKGRHIPGANYTPDFKLELQQLKIQQQEMDYQKLIKKSGPLGNLVHDGDSVTPAQMHREVKEQVTTVFNILVSVVSVSFALWYWSGSSSRMALHYRVLISLFFGVLVLIAEVVVYNSYIQRVSEARTKEKCKIEKKKVIKKIVI</sequence>
<protein>
    <submittedName>
        <fullName evidence="7">ZYBA0S03-06986g1_1</fullName>
    </submittedName>
</protein>
<dbReference type="GO" id="GO:0005789">
    <property type="term" value="C:endoplasmic reticulum membrane"/>
    <property type="evidence" value="ECO:0007669"/>
    <property type="project" value="UniProtKB-SubCell"/>
</dbReference>
<name>A0A8J2X7Z2_ZYGB2</name>
<feature type="transmembrane region" description="Helical" evidence="6">
    <location>
        <begin position="134"/>
        <end position="153"/>
    </location>
</feature>
<evidence type="ECO:0000256" key="5">
    <source>
        <dbReference type="ARBA" id="ARBA00023136"/>
    </source>
</evidence>